<name>A0A1F7TZS6_9BACT</name>
<dbReference type="AlphaFoldDB" id="A0A1F7TZS6"/>
<organism evidence="1 2">
    <name type="scientific">Candidatus Uhrbacteria bacterium RIFCSPHIGHO2_02_FULL_53_13</name>
    <dbReference type="NCBI Taxonomy" id="1802389"/>
    <lineage>
        <taxon>Bacteria</taxon>
        <taxon>Candidatus Uhriibacteriota</taxon>
    </lineage>
</organism>
<protein>
    <submittedName>
        <fullName evidence="1">Uncharacterized protein</fullName>
    </submittedName>
</protein>
<sequence length="224" mass="25717">MPALYHELEFAIKHLPSSIPEDEMKKIWDLFHALKEGEKNDARAVDAMIAIGKIEWPHRKAYEEMMMACCSKTQHQMLLESLSDKTRKKYIDIGGNDATVQEIVHSRAFEEKLTPEERYEVQEAALNARFKMAEFMKGQISARPKEYEERLQAARKEQQAIEEAIAKLEGLASIDEDWRGEILGQVEQMRMGWSIAERDVLLDDVKKAIEYWQGTLSSGEGGDV</sequence>
<accession>A0A1F7TZS6</accession>
<proteinExistence type="predicted"/>
<dbReference type="EMBL" id="MGDX01000018">
    <property type="protein sequence ID" value="OGL71034.1"/>
    <property type="molecule type" value="Genomic_DNA"/>
</dbReference>
<evidence type="ECO:0000313" key="2">
    <source>
        <dbReference type="Proteomes" id="UP000177097"/>
    </source>
</evidence>
<reference evidence="1 2" key="1">
    <citation type="journal article" date="2016" name="Nat. Commun.">
        <title>Thousands of microbial genomes shed light on interconnected biogeochemical processes in an aquifer system.</title>
        <authorList>
            <person name="Anantharaman K."/>
            <person name="Brown C.T."/>
            <person name="Hug L.A."/>
            <person name="Sharon I."/>
            <person name="Castelle C.J."/>
            <person name="Probst A.J."/>
            <person name="Thomas B.C."/>
            <person name="Singh A."/>
            <person name="Wilkins M.J."/>
            <person name="Karaoz U."/>
            <person name="Brodie E.L."/>
            <person name="Williams K.H."/>
            <person name="Hubbard S.S."/>
            <person name="Banfield J.F."/>
        </authorList>
    </citation>
    <scope>NUCLEOTIDE SEQUENCE [LARGE SCALE GENOMIC DNA]</scope>
</reference>
<comment type="caution">
    <text evidence="1">The sequence shown here is derived from an EMBL/GenBank/DDBJ whole genome shotgun (WGS) entry which is preliminary data.</text>
</comment>
<dbReference type="Proteomes" id="UP000177097">
    <property type="component" value="Unassembled WGS sequence"/>
</dbReference>
<evidence type="ECO:0000313" key="1">
    <source>
        <dbReference type="EMBL" id="OGL71034.1"/>
    </source>
</evidence>
<gene>
    <name evidence="1" type="ORF">A3C17_00620</name>
</gene>